<dbReference type="GO" id="GO:0010181">
    <property type="term" value="F:FMN binding"/>
    <property type="evidence" value="ECO:0007669"/>
    <property type="project" value="InterPro"/>
</dbReference>
<dbReference type="PANTHER" id="PTHR33798">
    <property type="entry name" value="FLAVOPROTEIN OXYGENASE"/>
    <property type="match status" value="1"/>
</dbReference>
<protein>
    <submittedName>
        <fullName evidence="6">Flavin reductase (DIM6/NTAB) family NADH-FMN oxidoreductase RutF</fullName>
    </submittedName>
</protein>
<dbReference type="EMBL" id="VLLE01000002">
    <property type="protein sequence ID" value="TWI85243.1"/>
    <property type="molecule type" value="Genomic_DNA"/>
</dbReference>
<comment type="caution">
    <text evidence="6">The sequence shown here is derived from an EMBL/GenBank/DDBJ whole genome shotgun (WGS) entry which is preliminary data.</text>
</comment>
<proteinExistence type="inferred from homology"/>
<dbReference type="InterPro" id="IPR012349">
    <property type="entry name" value="Split_barrel_FMN-bd"/>
</dbReference>
<evidence type="ECO:0000256" key="2">
    <source>
        <dbReference type="ARBA" id="ARBA00022630"/>
    </source>
</evidence>
<gene>
    <name evidence="6" type="ORF">IQ13_0401</name>
</gene>
<dbReference type="AlphaFoldDB" id="A0A562SVQ4"/>
<dbReference type="SUPFAM" id="SSF50475">
    <property type="entry name" value="FMN-binding split barrel"/>
    <property type="match status" value="1"/>
</dbReference>
<evidence type="ECO:0000256" key="3">
    <source>
        <dbReference type="ARBA" id="ARBA00022643"/>
    </source>
</evidence>
<comment type="cofactor">
    <cofactor evidence="1">
        <name>FMN</name>
        <dbReference type="ChEBI" id="CHEBI:58210"/>
    </cofactor>
</comment>
<keyword evidence="7" id="KW-1185">Reference proteome</keyword>
<dbReference type="GO" id="GO:0016646">
    <property type="term" value="F:oxidoreductase activity, acting on the CH-NH group of donors, NAD or NADP as acceptor"/>
    <property type="evidence" value="ECO:0007669"/>
    <property type="project" value="UniProtKB-ARBA"/>
</dbReference>
<organism evidence="6 7">
    <name type="scientific">Lacibacter cauensis</name>
    <dbReference type="NCBI Taxonomy" id="510947"/>
    <lineage>
        <taxon>Bacteria</taxon>
        <taxon>Pseudomonadati</taxon>
        <taxon>Bacteroidota</taxon>
        <taxon>Chitinophagia</taxon>
        <taxon>Chitinophagales</taxon>
        <taxon>Chitinophagaceae</taxon>
        <taxon>Lacibacter</taxon>
    </lineage>
</organism>
<accession>A0A562SVQ4</accession>
<dbReference type="Pfam" id="PF01613">
    <property type="entry name" value="Flavin_Reduct"/>
    <property type="match status" value="1"/>
</dbReference>
<evidence type="ECO:0000259" key="5">
    <source>
        <dbReference type="Pfam" id="PF01613"/>
    </source>
</evidence>
<name>A0A562SVQ4_9BACT</name>
<evidence type="ECO:0000313" key="7">
    <source>
        <dbReference type="Proteomes" id="UP000316167"/>
    </source>
</evidence>
<sequence>MAFYSLSDIQSWERFYRGNFINSLSGFKSASLIATVNKAGISNLTIFSNIVHIGADPALIGFVNRPKEAAPHTLSNIEATGQYTINLIPANLIEQAHQTSAKYAEEESEFKAVGLTEEFTEYCKAPFVFESPVKYSMELKEIIPIQFNNTFFVIGAVTGVFADEQILSADGFLDLEKANIITSLGIDGYYATEKLARFSYAKPDKPVCRID</sequence>
<dbReference type="PANTHER" id="PTHR33798:SF5">
    <property type="entry name" value="FLAVIN REDUCTASE LIKE DOMAIN-CONTAINING PROTEIN"/>
    <property type="match status" value="1"/>
</dbReference>
<evidence type="ECO:0000313" key="6">
    <source>
        <dbReference type="EMBL" id="TWI85243.1"/>
    </source>
</evidence>
<dbReference type="Gene3D" id="2.30.110.10">
    <property type="entry name" value="Electron Transport, Fmn-binding Protein, Chain A"/>
    <property type="match status" value="1"/>
</dbReference>
<evidence type="ECO:0000256" key="4">
    <source>
        <dbReference type="ARBA" id="ARBA00038054"/>
    </source>
</evidence>
<reference evidence="6 7" key="1">
    <citation type="journal article" date="2015" name="Stand. Genomic Sci.">
        <title>Genomic Encyclopedia of Bacterial and Archaeal Type Strains, Phase III: the genomes of soil and plant-associated and newly described type strains.</title>
        <authorList>
            <person name="Whitman W.B."/>
            <person name="Woyke T."/>
            <person name="Klenk H.P."/>
            <person name="Zhou Y."/>
            <person name="Lilburn T.G."/>
            <person name="Beck B.J."/>
            <person name="De Vos P."/>
            <person name="Vandamme P."/>
            <person name="Eisen J.A."/>
            <person name="Garrity G."/>
            <person name="Hugenholtz P."/>
            <person name="Kyrpides N.C."/>
        </authorList>
    </citation>
    <scope>NUCLEOTIDE SEQUENCE [LARGE SCALE GENOMIC DNA]</scope>
    <source>
        <strain evidence="6 7">CGMCC 1.7271</strain>
    </source>
</reference>
<evidence type="ECO:0000256" key="1">
    <source>
        <dbReference type="ARBA" id="ARBA00001917"/>
    </source>
</evidence>
<keyword evidence="3" id="KW-0288">FMN</keyword>
<dbReference type="RefSeq" id="WP_144883969.1">
    <property type="nucleotide sequence ID" value="NZ_VLLE01000002.1"/>
</dbReference>
<dbReference type="InterPro" id="IPR002563">
    <property type="entry name" value="Flavin_Rdtase-like_dom"/>
</dbReference>
<comment type="similarity">
    <text evidence="4">Belongs to the flavoredoxin family.</text>
</comment>
<dbReference type="Proteomes" id="UP000316167">
    <property type="component" value="Unassembled WGS sequence"/>
</dbReference>
<dbReference type="OrthoDB" id="5293996at2"/>
<feature type="domain" description="Flavin reductase like" evidence="5">
    <location>
        <begin position="29"/>
        <end position="165"/>
    </location>
</feature>
<keyword evidence="2" id="KW-0285">Flavoprotein</keyword>